<organism evidence="1 2">
    <name type="scientific">Syncephalastrum racemosum</name>
    <name type="common">Filamentous fungus</name>
    <dbReference type="NCBI Taxonomy" id="13706"/>
    <lineage>
        <taxon>Eukaryota</taxon>
        <taxon>Fungi</taxon>
        <taxon>Fungi incertae sedis</taxon>
        <taxon>Mucoromycota</taxon>
        <taxon>Mucoromycotina</taxon>
        <taxon>Mucoromycetes</taxon>
        <taxon>Mucorales</taxon>
        <taxon>Syncephalastraceae</taxon>
        <taxon>Syncephalastrum</taxon>
    </lineage>
</organism>
<evidence type="ECO:0000313" key="2">
    <source>
        <dbReference type="Proteomes" id="UP000242180"/>
    </source>
</evidence>
<name>A0A1X2HSC6_SYNRA</name>
<dbReference type="EMBL" id="MCGN01000001">
    <property type="protein sequence ID" value="ORZ02459.1"/>
    <property type="molecule type" value="Genomic_DNA"/>
</dbReference>
<dbReference type="AlphaFoldDB" id="A0A1X2HSC6"/>
<keyword evidence="2" id="KW-1185">Reference proteome</keyword>
<comment type="caution">
    <text evidence="1">The sequence shown here is derived from an EMBL/GenBank/DDBJ whole genome shotgun (WGS) entry which is preliminary data.</text>
</comment>
<sequence length="118" mass="13634">MQNAHRTFIKINVSLLPNIIAPNSKTKKNKLSYPSYLQCIENVPCTVKSTPCIYDGESRHAKIIQKNIMRYVTIGVHHLDNAYIFMHSRTSHTRVNISETGRVRHVRVDGEMRSWAQK</sequence>
<evidence type="ECO:0000313" key="1">
    <source>
        <dbReference type="EMBL" id="ORZ02459.1"/>
    </source>
</evidence>
<dbReference type="InParanoid" id="A0A1X2HSC6"/>
<proteinExistence type="predicted"/>
<gene>
    <name evidence="1" type="ORF">BCR43DRAFT_10262</name>
</gene>
<protein>
    <submittedName>
        <fullName evidence="1">Uncharacterized protein</fullName>
    </submittedName>
</protein>
<dbReference type="Proteomes" id="UP000242180">
    <property type="component" value="Unassembled WGS sequence"/>
</dbReference>
<reference evidence="1 2" key="1">
    <citation type="submission" date="2016-07" db="EMBL/GenBank/DDBJ databases">
        <title>Pervasive Adenine N6-methylation of Active Genes in Fungi.</title>
        <authorList>
            <consortium name="DOE Joint Genome Institute"/>
            <person name="Mondo S.J."/>
            <person name="Dannebaum R.O."/>
            <person name="Kuo R.C."/>
            <person name="Labutti K."/>
            <person name="Haridas S."/>
            <person name="Kuo A."/>
            <person name="Salamov A."/>
            <person name="Ahrendt S.R."/>
            <person name="Lipzen A."/>
            <person name="Sullivan W."/>
            <person name="Andreopoulos W.B."/>
            <person name="Clum A."/>
            <person name="Lindquist E."/>
            <person name="Daum C."/>
            <person name="Ramamoorthy G.K."/>
            <person name="Gryganskyi A."/>
            <person name="Culley D."/>
            <person name="Magnuson J.K."/>
            <person name="James T.Y."/>
            <person name="O'Malley M.A."/>
            <person name="Stajich J.E."/>
            <person name="Spatafora J.W."/>
            <person name="Visel A."/>
            <person name="Grigoriev I.V."/>
        </authorList>
    </citation>
    <scope>NUCLEOTIDE SEQUENCE [LARGE SCALE GENOMIC DNA]</scope>
    <source>
        <strain evidence="1 2">NRRL 2496</strain>
    </source>
</reference>
<accession>A0A1X2HSC6</accession>